<dbReference type="Gene3D" id="1.10.10.1320">
    <property type="entry name" value="Anti-sigma factor, zinc-finger domain"/>
    <property type="match status" value="1"/>
</dbReference>
<dbReference type="Proteomes" id="UP000570166">
    <property type="component" value="Unassembled WGS sequence"/>
</dbReference>
<evidence type="ECO:0000313" key="3">
    <source>
        <dbReference type="Proteomes" id="UP000570166"/>
    </source>
</evidence>
<gene>
    <name evidence="2" type="ORF">HZF05_20230</name>
</gene>
<proteinExistence type="predicted"/>
<dbReference type="Pfam" id="PF13490">
    <property type="entry name" value="zf-HC2"/>
    <property type="match status" value="1"/>
</dbReference>
<evidence type="ECO:0000259" key="1">
    <source>
        <dbReference type="Pfam" id="PF13490"/>
    </source>
</evidence>
<comment type="caution">
    <text evidence="2">The sequence shown here is derived from an EMBL/GenBank/DDBJ whole genome shotgun (WGS) entry which is preliminary data.</text>
</comment>
<dbReference type="AlphaFoldDB" id="A0A838LBL1"/>
<dbReference type="InterPro" id="IPR027383">
    <property type="entry name" value="Znf_put"/>
</dbReference>
<accession>A0A838LBL1</accession>
<organism evidence="2 3">
    <name type="scientific">Sphingomonas chungangi</name>
    <dbReference type="NCBI Taxonomy" id="2683589"/>
    <lineage>
        <taxon>Bacteria</taxon>
        <taxon>Pseudomonadati</taxon>
        <taxon>Pseudomonadota</taxon>
        <taxon>Alphaproteobacteria</taxon>
        <taxon>Sphingomonadales</taxon>
        <taxon>Sphingomonadaceae</taxon>
        <taxon>Sphingomonas</taxon>
    </lineage>
</organism>
<sequence length="264" mass="28851">MSLHPDKLPLIHGLLDGELDAANALAIEAHLKGCGDCRAEMDRIQHVRDRLGAAPLRDRAPDRLRGAIEAMLEAETGAAPAPKPVVSPRKPGFASHVWNARWASGAMTGAIAASLALVFAVPQLAYTDTEDQLVQSHVRSLLVGHVVDVATSNRHVVKPWFNGKVDFAPPVPELADEGFPLVGGRLDYLDDHEVAAIVYRRRLHTINLFVRPAKTLSLPGAVATRHEGYSLLRWTSGGLEFWAVSDLDETELRLFRQIYTARAS</sequence>
<dbReference type="RefSeq" id="WP_160364269.1">
    <property type="nucleotide sequence ID" value="NZ_JACEIB010000027.1"/>
</dbReference>
<reference evidence="2 3" key="1">
    <citation type="submission" date="2020-07" db="EMBL/GenBank/DDBJ databases">
        <authorList>
            <person name="Sun Q."/>
        </authorList>
    </citation>
    <scope>NUCLEOTIDE SEQUENCE [LARGE SCALE GENOMIC DNA]</scope>
    <source>
        <strain evidence="2 3">CGMCC 1.13654</strain>
    </source>
</reference>
<evidence type="ECO:0000313" key="2">
    <source>
        <dbReference type="EMBL" id="MBA2936417.1"/>
    </source>
</evidence>
<dbReference type="EMBL" id="JACEIB010000027">
    <property type="protein sequence ID" value="MBA2936417.1"/>
    <property type="molecule type" value="Genomic_DNA"/>
</dbReference>
<protein>
    <submittedName>
        <fullName evidence="2">Anti-sigma factor</fullName>
    </submittedName>
</protein>
<name>A0A838LBL1_9SPHN</name>
<keyword evidence="3" id="KW-1185">Reference proteome</keyword>
<feature type="domain" description="Putative zinc-finger" evidence="1">
    <location>
        <begin position="10"/>
        <end position="38"/>
    </location>
</feature>
<dbReference type="InterPro" id="IPR041916">
    <property type="entry name" value="Anti_sigma_zinc_sf"/>
</dbReference>